<dbReference type="Pfam" id="PF07727">
    <property type="entry name" value="RVT_2"/>
    <property type="match status" value="1"/>
</dbReference>
<gene>
    <name evidence="2" type="ORF">RJ640_014012</name>
</gene>
<dbReference type="EMBL" id="JAVXUO010002886">
    <property type="protein sequence ID" value="KAK2968736.1"/>
    <property type="molecule type" value="Genomic_DNA"/>
</dbReference>
<comment type="caution">
    <text evidence="2">The sequence shown here is derived from an EMBL/GenBank/DDBJ whole genome shotgun (WGS) entry which is preliminary data.</text>
</comment>
<reference evidence="2" key="1">
    <citation type="submission" date="2022-12" db="EMBL/GenBank/DDBJ databases">
        <title>Draft genome assemblies for two species of Escallonia (Escalloniales).</title>
        <authorList>
            <person name="Chanderbali A."/>
            <person name="Dervinis C."/>
            <person name="Anghel I."/>
            <person name="Soltis D."/>
            <person name="Soltis P."/>
            <person name="Zapata F."/>
        </authorList>
    </citation>
    <scope>NUCLEOTIDE SEQUENCE</scope>
    <source>
        <strain evidence="2">UCBG92.1500</strain>
        <tissue evidence="2">Leaf</tissue>
    </source>
</reference>
<organism evidence="2 3">
    <name type="scientific">Escallonia rubra</name>
    <dbReference type="NCBI Taxonomy" id="112253"/>
    <lineage>
        <taxon>Eukaryota</taxon>
        <taxon>Viridiplantae</taxon>
        <taxon>Streptophyta</taxon>
        <taxon>Embryophyta</taxon>
        <taxon>Tracheophyta</taxon>
        <taxon>Spermatophyta</taxon>
        <taxon>Magnoliopsida</taxon>
        <taxon>eudicotyledons</taxon>
        <taxon>Gunneridae</taxon>
        <taxon>Pentapetalae</taxon>
        <taxon>asterids</taxon>
        <taxon>campanulids</taxon>
        <taxon>Escalloniales</taxon>
        <taxon>Escalloniaceae</taxon>
        <taxon>Escallonia</taxon>
    </lineage>
</organism>
<evidence type="ECO:0000313" key="3">
    <source>
        <dbReference type="Proteomes" id="UP001187471"/>
    </source>
</evidence>
<name>A0AA88QQ67_9ASTE</name>
<feature type="domain" description="Reverse transcriptase Ty1/copia-type" evidence="1">
    <location>
        <begin position="309"/>
        <end position="373"/>
    </location>
</feature>
<sequence length="444" mass="50520">MKTFFLSQDLWDIVQDGFDVPEDVSTLTTAQHKTLKELKQKDARALLIIQQTLTEQIFPRIIGANTEKIAWITLQEEFHGSIKVRTVRLQTLRRDIENIKMKDSETIQVYYARLKEIVNQMRAYGENISDKKVVEKIVISLTEKYDSIVAAIEESKNLETLSVAELIGSLEAHEKRLSRSKVKLGNGALVDVTGKGKIVVQTKKGKKLIPDVLLVPNLLQNLLSVGQMMEKGYVLHFEGQFCNIYDKVDKTLRDVEFDKNVAWNWEEEKIERNIIVPAQQPTTQIQELVEDQGDGSENREPPAHLTTPEIYVKQPPGFVVEGSEDKVLKLTKEFYGLKQAPREWYSRIDGYFTDQGFTRSKSEPTLYIKTQDSDWAGSVDDMKSTSGYAFTLGSRIFPWASKKQDTVAQSSAEAEYVAGAVCASQAIWLRRIFEDICEIQKEPT</sequence>
<accession>A0AA88QQ67</accession>
<dbReference type="PANTHER" id="PTHR35317">
    <property type="entry name" value="OS04G0629600 PROTEIN"/>
    <property type="match status" value="1"/>
</dbReference>
<dbReference type="InterPro" id="IPR013103">
    <property type="entry name" value="RVT_2"/>
</dbReference>
<proteinExistence type="predicted"/>
<evidence type="ECO:0000259" key="1">
    <source>
        <dbReference type="Pfam" id="PF07727"/>
    </source>
</evidence>
<dbReference type="PANTHER" id="PTHR35317:SF35">
    <property type="entry name" value="DUF4219 DOMAIN-CONTAINING PROTEIN"/>
    <property type="match status" value="1"/>
</dbReference>
<dbReference type="CDD" id="cd09272">
    <property type="entry name" value="RNase_HI_RT_Ty1"/>
    <property type="match status" value="1"/>
</dbReference>
<evidence type="ECO:0000313" key="2">
    <source>
        <dbReference type="EMBL" id="KAK2968736.1"/>
    </source>
</evidence>
<keyword evidence="3" id="KW-1185">Reference proteome</keyword>
<dbReference type="Pfam" id="PF14223">
    <property type="entry name" value="Retrotran_gag_2"/>
    <property type="match status" value="1"/>
</dbReference>
<protein>
    <recommendedName>
        <fullName evidence="1">Reverse transcriptase Ty1/copia-type domain-containing protein</fullName>
    </recommendedName>
</protein>
<dbReference type="Proteomes" id="UP001187471">
    <property type="component" value="Unassembled WGS sequence"/>
</dbReference>
<dbReference type="AlphaFoldDB" id="A0AA88QQ67"/>